<feature type="region of interest" description="Disordered" evidence="1">
    <location>
        <begin position="1"/>
        <end position="32"/>
    </location>
</feature>
<feature type="compositionally biased region" description="Pro residues" evidence="1">
    <location>
        <begin position="1"/>
        <end position="12"/>
    </location>
</feature>
<comment type="caution">
    <text evidence="3">The sequence shown here is derived from an EMBL/GenBank/DDBJ whole genome shotgun (WGS) entry which is preliminary data.</text>
</comment>
<name>A0A9D4I7G1_DREPO</name>
<dbReference type="GO" id="GO:0005815">
    <property type="term" value="C:microtubule organizing center"/>
    <property type="evidence" value="ECO:0007669"/>
    <property type="project" value="TreeGrafter"/>
</dbReference>
<gene>
    <name evidence="3" type="ORF">DPMN_187382</name>
</gene>
<evidence type="ECO:0000259" key="2">
    <source>
        <dbReference type="PROSITE" id="PS50309"/>
    </source>
</evidence>
<dbReference type="GO" id="GO:0035556">
    <property type="term" value="P:intracellular signal transduction"/>
    <property type="evidence" value="ECO:0007669"/>
    <property type="project" value="InterPro"/>
</dbReference>
<dbReference type="PANTHER" id="PTHR23004">
    <property type="entry name" value="DOUBLECORTIN DOMAIN CONTAINING 2"/>
    <property type="match status" value="1"/>
</dbReference>
<dbReference type="AlphaFoldDB" id="A0A9D4I7G1"/>
<sequence>MATKNPRPPPKPAQGLPNGYVSKGGPESYDAHDNFQPTANYLSKDPKAFHVRVHVNNDKFEPGKKMTVQVNKVKTFENFLEECTEKMKPAFGAARRLYTARGRKRIQNLEELTEDSIYVITGNEPFKKHNYKEIPERQRPLPVRGFKKIDISRIYTPVQHALEERLRHKSGRSYYLNEHRRGLRLRVHVNGENERPYCPVSIRYKDRENFIKILEEIERTLQLQPIEKVYKVINQGGKSENFTEITDAEHLEQDEHVLVLPKNEKKLQADKIYHLDGKKNFRVGVSPRHGPAYNFPSFPDFDAGFKHNKSLNKHRPLPSIGSSQKGSEPISPFSNPPNSQGSRQRSKGRTPKQADYDQ</sequence>
<dbReference type="InterPro" id="IPR036572">
    <property type="entry name" value="Doublecortin_dom_sf"/>
</dbReference>
<feature type="non-terminal residue" evidence="3">
    <location>
        <position position="1"/>
    </location>
</feature>
<evidence type="ECO:0000313" key="3">
    <source>
        <dbReference type="EMBL" id="KAH3752756.1"/>
    </source>
</evidence>
<evidence type="ECO:0000256" key="1">
    <source>
        <dbReference type="SAM" id="MobiDB-lite"/>
    </source>
</evidence>
<dbReference type="Pfam" id="PF03607">
    <property type="entry name" value="DCX"/>
    <property type="match status" value="1"/>
</dbReference>
<reference evidence="3" key="2">
    <citation type="submission" date="2020-11" db="EMBL/GenBank/DDBJ databases">
        <authorList>
            <person name="McCartney M.A."/>
            <person name="Auch B."/>
            <person name="Kono T."/>
            <person name="Mallez S."/>
            <person name="Becker A."/>
            <person name="Gohl D.M."/>
            <person name="Silverstein K.A.T."/>
            <person name="Koren S."/>
            <person name="Bechman K.B."/>
            <person name="Herman A."/>
            <person name="Abrahante J.E."/>
            <person name="Garbe J."/>
        </authorList>
    </citation>
    <scope>NUCLEOTIDE SEQUENCE</scope>
    <source>
        <strain evidence="3">Duluth1</strain>
        <tissue evidence="3">Whole animal</tissue>
    </source>
</reference>
<dbReference type="InterPro" id="IPR003533">
    <property type="entry name" value="Doublecortin_dom"/>
</dbReference>
<dbReference type="EMBL" id="JAIWYP010000010">
    <property type="protein sequence ID" value="KAH3752756.1"/>
    <property type="molecule type" value="Genomic_DNA"/>
</dbReference>
<feature type="compositionally biased region" description="Basic residues" evidence="1">
    <location>
        <begin position="306"/>
        <end position="316"/>
    </location>
</feature>
<dbReference type="Proteomes" id="UP000828390">
    <property type="component" value="Unassembled WGS sequence"/>
</dbReference>
<feature type="region of interest" description="Disordered" evidence="1">
    <location>
        <begin position="306"/>
        <end position="358"/>
    </location>
</feature>
<keyword evidence="4" id="KW-1185">Reference proteome</keyword>
<reference evidence="3" key="1">
    <citation type="journal article" date="2019" name="bioRxiv">
        <title>The Genome of the Zebra Mussel, Dreissena polymorpha: A Resource for Invasive Species Research.</title>
        <authorList>
            <person name="McCartney M.A."/>
            <person name="Auch B."/>
            <person name="Kono T."/>
            <person name="Mallez S."/>
            <person name="Zhang Y."/>
            <person name="Obille A."/>
            <person name="Becker A."/>
            <person name="Abrahante J.E."/>
            <person name="Garbe J."/>
            <person name="Badalamenti J.P."/>
            <person name="Herman A."/>
            <person name="Mangelson H."/>
            <person name="Liachko I."/>
            <person name="Sullivan S."/>
            <person name="Sone E.D."/>
            <person name="Koren S."/>
            <person name="Silverstein K.A.T."/>
            <person name="Beckman K.B."/>
            <person name="Gohl D.M."/>
        </authorList>
    </citation>
    <scope>NUCLEOTIDE SEQUENCE</scope>
    <source>
        <strain evidence="3">Duluth1</strain>
        <tissue evidence="3">Whole animal</tissue>
    </source>
</reference>
<dbReference type="PROSITE" id="PS50309">
    <property type="entry name" value="DC"/>
    <property type="match status" value="1"/>
</dbReference>
<feature type="domain" description="Doublecortin" evidence="2">
    <location>
        <begin position="49"/>
        <end position="132"/>
    </location>
</feature>
<dbReference type="GO" id="GO:0005874">
    <property type="term" value="C:microtubule"/>
    <property type="evidence" value="ECO:0007669"/>
    <property type="project" value="TreeGrafter"/>
</dbReference>
<organism evidence="3 4">
    <name type="scientific">Dreissena polymorpha</name>
    <name type="common">Zebra mussel</name>
    <name type="synonym">Mytilus polymorpha</name>
    <dbReference type="NCBI Taxonomy" id="45954"/>
    <lineage>
        <taxon>Eukaryota</taxon>
        <taxon>Metazoa</taxon>
        <taxon>Spiralia</taxon>
        <taxon>Lophotrochozoa</taxon>
        <taxon>Mollusca</taxon>
        <taxon>Bivalvia</taxon>
        <taxon>Autobranchia</taxon>
        <taxon>Heteroconchia</taxon>
        <taxon>Euheterodonta</taxon>
        <taxon>Imparidentia</taxon>
        <taxon>Neoheterodontei</taxon>
        <taxon>Myida</taxon>
        <taxon>Dreissenoidea</taxon>
        <taxon>Dreissenidae</taxon>
        <taxon>Dreissena</taxon>
    </lineage>
</organism>
<evidence type="ECO:0000313" key="4">
    <source>
        <dbReference type="Proteomes" id="UP000828390"/>
    </source>
</evidence>
<dbReference type="SMART" id="SM00537">
    <property type="entry name" value="DCX"/>
    <property type="match status" value="1"/>
</dbReference>
<dbReference type="SUPFAM" id="SSF89837">
    <property type="entry name" value="Doublecortin (DC)"/>
    <property type="match status" value="1"/>
</dbReference>
<protein>
    <recommendedName>
        <fullName evidence="2">Doublecortin domain-containing protein</fullName>
    </recommendedName>
</protein>
<dbReference type="PANTHER" id="PTHR23004:SF11">
    <property type="entry name" value="PROTEIN RPI-1"/>
    <property type="match status" value="1"/>
</dbReference>
<proteinExistence type="predicted"/>
<feature type="compositionally biased region" description="Polar residues" evidence="1">
    <location>
        <begin position="320"/>
        <end position="343"/>
    </location>
</feature>
<accession>A0A9D4I7G1</accession>
<dbReference type="Gene3D" id="3.10.20.230">
    <property type="entry name" value="Doublecortin domain"/>
    <property type="match status" value="1"/>
</dbReference>